<feature type="domain" description="Bcl-2 Bcl-2 homology region 1-3" evidence="4">
    <location>
        <begin position="48"/>
        <end position="146"/>
    </location>
</feature>
<dbReference type="CDD" id="cd06845">
    <property type="entry name" value="Bcl-2_like"/>
    <property type="match status" value="1"/>
</dbReference>
<dbReference type="InterPro" id="IPR046371">
    <property type="entry name" value="Bcl-2_BH1-3"/>
</dbReference>
<evidence type="ECO:0000313" key="5">
    <source>
        <dbReference type="EMBL" id="QYR69102.1"/>
    </source>
</evidence>
<dbReference type="GO" id="GO:0005741">
    <property type="term" value="C:mitochondrial outer membrane"/>
    <property type="evidence" value="ECO:0007669"/>
    <property type="project" value="TreeGrafter"/>
</dbReference>
<dbReference type="PANTHER" id="PTHR11256">
    <property type="entry name" value="BCL-2 RELATED"/>
    <property type="match status" value="1"/>
</dbReference>
<proteinExistence type="evidence at transcript level"/>
<dbReference type="Gene3D" id="1.10.437.10">
    <property type="entry name" value="Blc2-like"/>
    <property type="match status" value="1"/>
</dbReference>
<dbReference type="PANTHER" id="PTHR11256:SF50">
    <property type="entry name" value="APOPTOSIS REGULATOR CED-9"/>
    <property type="match status" value="1"/>
</dbReference>
<dbReference type="Pfam" id="PF00452">
    <property type="entry name" value="Bcl-2"/>
    <property type="match status" value="1"/>
</dbReference>
<organism evidence="5">
    <name type="scientific">Pinctada imbricata</name>
    <name type="common">Atlantic pearl-oyster</name>
    <name type="synonym">Pinctada martensii</name>
    <dbReference type="NCBI Taxonomy" id="66713"/>
    <lineage>
        <taxon>Eukaryota</taxon>
        <taxon>Metazoa</taxon>
        <taxon>Spiralia</taxon>
        <taxon>Lophotrochozoa</taxon>
        <taxon>Mollusca</taxon>
        <taxon>Bivalvia</taxon>
        <taxon>Autobranchia</taxon>
        <taxon>Pteriomorphia</taxon>
        <taxon>Pterioida</taxon>
        <taxon>Pterioidea</taxon>
        <taxon>Pteriidae</taxon>
        <taxon>Pinctada</taxon>
    </lineage>
</organism>
<dbReference type="AlphaFoldDB" id="A0A8G0NZ88"/>
<dbReference type="GO" id="GO:0051400">
    <property type="term" value="F:BH domain binding"/>
    <property type="evidence" value="ECO:0007669"/>
    <property type="project" value="TreeGrafter"/>
</dbReference>
<evidence type="ECO:0000256" key="2">
    <source>
        <dbReference type="ARBA" id="ARBA00022703"/>
    </source>
</evidence>
<evidence type="ECO:0000256" key="3">
    <source>
        <dbReference type="SAM" id="MobiDB-lite"/>
    </source>
</evidence>
<feature type="compositionally biased region" description="Polar residues" evidence="3">
    <location>
        <begin position="413"/>
        <end position="425"/>
    </location>
</feature>
<dbReference type="SUPFAM" id="SSF56854">
    <property type="entry name" value="Bcl-2 inhibitors of programmed cell death"/>
    <property type="match status" value="1"/>
</dbReference>
<dbReference type="EMBL" id="MT621397">
    <property type="protein sequence ID" value="QYR69102.1"/>
    <property type="molecule type" value="mRNA"/>
</dbReference>
<dbReference type="InterPro" id="IPR020717">
    <property type="entry name" value="Bcl2_BH1_motif_CS"/>
</dbReference>
<name>A0A8G0NZ88_PINIB</name>
<feature type="region of interest" description="Disordered" evidence="3">
    <location>
        <begin position="390"/>
        <end position="428"/>
    </location>
</feature>
<sequence length="549" mass="61704">MADYVDFIRTTYSIVTDFISLSLRSQGYQWSDPSSNQDASQAKTTRQLSEMADEFANRYESTFTSMIDKLHVTSDTAYSMFKSVTEELFADGINWGRVIALFHFGRTLVMNLAEAGELHPTESLVKKISHFIEGYLKSWILQRGGWMQCIDHFSKELLQIVLPAYKRMIRLLRTMVLLLSILLNTSLGARPRLKHGVGTTANVAKLILWVCGDVELNPGPGNSRSEILRRFRKSQQSSILIMLYEHLNDQCSVPKSLYKDVPAWWPKDTPFVNISNHKKEEDKCIACFDMSVELLKSAVSGISPDLTNILGHYKDLLNKCGDNAYLEMCKDKLLDWMGSKKIQKALQTVDTKSFMDDLRLKLKVLEDLANQGETIPDDIADRVSAVNLSINSSKRKRRRESVKDSCPKRQKSGDQNGSSDATSKNVPIMKRFCRSPKHVAEQSNTSGIDDEQSLGHTAYSNDCSITFASANQTLDNTEIPGNDATNCVAGSSRMNTNGFEIDDATSTTSQLPSDFLNIILDETNTNDVIANFDLNLFELKDNDLDFENI</sequence>
<dbReference type="SMART" id="SM00337">
    <property type="entry name" value="BCL"/>
    <property type="match status" value="1"/>
</dbReference>
<dbReference type="GO" id="GO:0042981">
    <property type="term" value="P:regulation of apoptotic process"/>
    <property type="evidence" value="ECO:0007669"/>
    <property type="project" value="InterPro"/>
</dbReference>
<dbReference type="PROSITE" id="PS50062">
    <property type="entry name" value="BCL2_FAMILY"/>
    <property type="match status" value="1"/>
</dbReference>
<evidence type="ECO:0000259" key="4">
    <source>
        <dbReference type="SMART" id="SM00337"/>
    </source>
</evidence>
<evidence type="ECO:0000256" key="1">
    <source>
        <dbReference type="ARBA" id="ARBA00009458"/>
    </source>
</evidence>
<reference evidence="5" key="1">
    <citation type="submission" date="2020-06" db="EMBL/GenBank/DDBJ databases">
        <authorList>
            <person name="Fang X."/>
            <person name="Lu J."/>
            <person name="He J."/>
            <person name="Shen C."/>
            <person name="Liang H."/>
        </authorList>
    </citation>
    <scope>NUCLEOTIDE SEQUENCE</scope>
</reference>
<dbReference type="InterPro" id="IPR036834">
    <property type="entry name" value="Bcl-2-like_sf"/>
</dbReference>
<dbReference type="PRINTS" id="PR01862">
    <property type="entry name" value="BCL2FAMILY"/>
</dbReference>
<dbReference type="GO" id="GO:0097192">
    <property type="term" value="P:extrinsic apoptotic signaling pathway in absence of ligand"/>
    <property type="evidence" value="ECO:0007669"/>
    <property type="project" value="TreeGrafter"/>
</dbReference>
<dbReference type="GO" id="GO:0001836">
    <property type="term" value="P:release of cytochrome c from mitochondria"/>
    <property type="evidence" value="ECO:0007669"/>
    <property type="project" value="TreeGrafter"/>
</dbReference>
<dbReference type="PROSITE" id="PS01080">
    <property type="entry name" value="BH1"/>
    <property type="match status" value="1"/>
</dbReference>
<keyword evidence="2" id="KW-0053">Apoptosis</keyword>
<protein>
    <submittedName>
        <fullName evidence="5">Bcl-2-like protein</fullName>
    </submittedName>
</protein>
<dbReference type="InterPro" id="IPR026298">
    <property type="entry name" value="Bcl-2_fam"/>
</dbReference>
<accession>A0A8G0NZ88</accession>
<comment type="similarity">
    <text evidence="1">Belongs to the Bcl-2 family.</text>
</comment>
<dbReference type="InterPro" id="IPR002475">
    <property type="entry name" value="Bcl2-like"/>
</dbReference>
<dbReference type="GO" id="GO:0008630">
    <property type="term" value="P:intrinsic apoptotic signaling pathway in response to DNA damage"/>
    <property type="evidence" value="ECO:0007669"/>
    <property type="project" value="TreeGrafter"/>
</dbReference>